<evidence type="ECO:0000256" key="1">
    <source>
        <dbReference type="ARBA" id="ARBA00009437"/>
    </source>
</evidence>
<dbReference type="GO" id="GO:0003700">
    <property type="term" value="F:DNA-binding transcription factor activity"/>
    <property type="evidence" value="ECO:0007669"/>
    <property type="project" value="InterPro"/>
</dbReference>
<dbReference type="SUPFAM" id="SSF53850">
    <property type="entry name" value="Periplasmic binding protein-like II"/>
    <property type="match status" value="1"/>
</dbReference>
<dbReference type="GO" id="GO:0043565">
    <property type="term" value="F:sequence-specific DNA binding"/>
    <property type="evidence" value="ECO:0007669"/>
    <property type="project" value="TreeGrafter"/>
</dbReference>
<keyword evidence="2" id="KW-0805">Transcription regulation</keyword>
<comment type="similarity">
    <text evidence="1">Belongs to the LysR transcriptional regulatory family.</text>
</comment>
<dbReference type="FunFam" id="1.10.10.10:FF:000001">
    <property type="entry name" value="LysR family transcriptional regulator"/>
    <property type="match status" value="1"/>
</dbReference>
<dbReference type="PANTHER" id="PTHR30537">
    <property type="entry name" value="HTH-TYPE TRANSCRIPTIONAL REGULATOR"/>
    <property type="match status" value="1"/>
</dbReference>
<evidence type="ECO:0000256" key="4">
    <source>
        <dbReference type="ARBA" id="ARBA00023163"/>
    </source>
</evidence>
<dbReference type="GO" id="GO:0006351">
    <property type="term" value="P:DNA-templated transcription"/>
    <property type="evidence" value="ECO:0007669"/>
    <property type="project" value="TreeGrafter"/>
</dbReference>
<dbReference type="PANTHER" id="PTHR30537:SF35">
    <property type="entry name" value="TRANSCRIPTIONAL REGULATORY PROTEIN"/>
    <property type="match status" value="1"/>
</dbReference>
<name>A0A242N141_CABSO</name>
<dbReference type="PRINTS" id="PR00039">
    <property type="entry name" value="HTHLYSR"/>
</dbReference>
<dbReference type="SUPFAM" id="SSF46785">
    <property type="entry name" value="Winged helix' DNA-binding domain"/>
    <property type="match status" value="1"/>
</dbReference>
<proteinExistence type="inferred from homology"/>
<dbReference type="InterPro" id="IPR058163">
    <property type="entry name" value="LysR-type_TF_proteobact-type"/>
</dbReference>
<dbReference type="Proteomes" id="UP000194546">
    <property type="component" value="Unassembled WGS sequence"/>
</dbReference>
<evidence type="ECO:0000313" key="6">
    <source>
        <dbReference type="EMBL" id="OTP77400.1"/>
    </source>
</evidence>
<comment type="caution">
    <text evidence="6">The sequence shown here is derived from an EMBL/GenBank/DDBJ whole genome shotgun (WGS) entry which is preliminary data.</text>
</comment>
<dbReference type="InterPro" id="IPR000847">
    <property type="entry name" value="LysR_HTH_N"/>
</dbReference>
<dbReference type="InterPro" id="IPR036390">
    <property type="entry name" value="WH_DNA-bd_sf"/>
</dbReference>
<protein>
    <submittedName>
        <fullName evidence="6">Transcriptional regulator, LysR family</fullName>
    </submittedName>
</protein>
<dbReference type="CDD" id="cd08422">
    <property type="entry name" value="PBP2_CrgA_like"/>
    <property type="match status" value="1"/>
</dbReference>
<reference evidence="6 7" key="1">
    <citation type="submission" date="2017-03" db="EMBL/GenBank/DDBJ databases">
        <title>Genome analysis of strain PAMC 26510.</title>
        <authorList>
            <person name="Oh H.-M."/>
            <person name="Yang J.-A."/>
        </authorList>
    </citation>
    <scope>NUCLEOTIDE SEQUENCE [LARGE SCALE GENOMIC DNA]</scope>
    <source>
        <strain evidence="6 7">PAMC 26510</strain>
    </source>
</reference>
<dbReference type="InterPro" id="IPR036388">
    <property type="entry name" value="WH-like_DNA-bd_sf"/>
</dbReference>
<dbReference type="Gene3D" id="1.10.10.10">
    <property type="entry name" value="Winged helix-like DNA-binding domain superfamily/Winged helix DNA-binding domain"/>
    <property type="match status" value="1"/>
</dbReference>
<evidence type="ECO:0000256" key="3">
    <source>
        <dbReference type="ARBA" id="ARBA00023125"/>
    </source>
</evidence>
<dbReference type="PROSITE" id="PS50931">
    <property type="entry name" value="HTH_LYSR"/>
    <property type="match status" value="1"/>
</dbReference>
<dbReference type="EMBL" id="NBTY01000053">
    <property type="protein sequence ID" value="OTP77400.1"/>
    <property type="molecule type" value="Genomic_DNA"/>
</dbReference>
<accession>A0A242N141</accession>
<keyword evidence="3" id="KW-0238">DNA-binding</keyword>
<feature type="domain" description="HTH lysR-type" evidence="5">
    <location>
        <begin position="35"/>
        <end position="92"/>
    </location>
</feature>
<gene>
    <name evidence="6" type="ORF">PAMC26510_09405</name>
</gene>
<dbReference type="AlphaFoldDB" id="A0A242N141"/>
<dbReference type="Pfam" id="PF00126">
    <property type="entry name" value="HTH_1"/>
    <property type="match status" value="1"/>
</dbReference>
<organism evidence="6 7">
    <name type="scientific">Caballeronia sordidicola</name>
    <name type="common">Burkholderia sordidicola</name>
    <dbReference type="NCBI Taxonomy" id="196367"/>
    <lineage>
        <taxon>Bacteria</taxon>
        <taxon>Pseudomonadati</taxon>
        <taxon>Pseudomonadota</taxon>
        <taxon>Betaproteobacteria</taxon>
        <taxon>Burkholderiales</taxon>
        <taxon>Burkholderiaceae</taxon>
        <taxon>Caballeronia</taxon>
    </lineage>
</organism>
<evidence type="ECO:0000256" key="2">
    <source>
        <dbReference type="ARBA" id="ARBA00023015"/>
    </source>
</evidence>
<sequence length="331" mass="36661">MPFQSKSWICRTIPTTPAPDIKIETRGFLKDRAMDYLTSLKVFRAVVEAKSFTRAADLLGVSPPVVSRAISTLEQRLGNRLFHRTTRHISLTETAEKFFEGCSRVLDELDALETQASNRASDPSGNLRVVSHTTATLSRLVPLLATFRRRYPLVGVDVTLTERPVDLVADGYDLGIVLPFMLTSDTTVTRLLERIPLVIVATPEYLADKPRPIHPADLAEHEFVAMHPSIRKHMLTFRLGDGDELTVQTKADMTSNNALLNRGLVLQGLGVGVLPSALVRDELAAGTLVSLMDDFEIIDGAIEIRLAYSSRTLLPAKVRAFIEHASEFFEV</sequence>
<evidence type="ECO:0000259" key="5">
    <source>
        <dbReference type="PROSITE" id="PS50931"/>
    </source>
</evidence>
<dbReference type="Pfam" id="PF03466">
    <property type="entry name" value="LysR_substrate"/>
    <property type="match status" value="1"/>
</dbReference>
<keyword evidence="4" id="KW-0804">Transcription</keyword>
<dbReference type="Gene3D" id="3.40.190.290">
    <property type="match status" value="1"/>
</dbReference>
<dbReference type="InterPro" id="IPR005119">
    <property type="entry name" value="LysR_subst-bd"/>
</dbReference>
<evidence type="ECO:0000313" key="7">
    <source>
        <dbReference type="Proteomes" id="UP000194546"/>
    </source>
</evidence>